<dbReference type="AlphaFoldDB" id="A0A7X6HDY8"/>
<feature type="domain" description="CobW C-terminal" evidence="1">
    <location>
        <begin position="232"/>
        <end position="346"/>
    </location>
</feature>
<gene>
    <name evidence="2" type="ORF">HGG74_07755</name>
</gene>
<evidence type="ECO:0000313" key="3">
    <source>
        <dbReference type="Proteomes" id="UP000544090"/>
    </source>
</evidence>
<name>A0A7X6HDY8_9MICC</name>
<dbReference type="PANTHER" id="PTHR43603">
    <property type="entry name" value="COBW DOMAIN-CONTAINING PROTEIN DDB_G0274527"/>
    <property type="match status" value="1"/>
</dbReference>
<evidence type="ECO:0000313" key="2">
    <source>
        <dbReference type="EMBL" id="NKX54438.1"/>
    </source>
</evidence>
<dbReference type="Proteomes" id="UP000544090">
    <property type="component" value="Unassembled WGS sequence"/>
</dbReference>
<dbReference type="InterPro" id="IPR027417">
    <property type="entry name" value="P-loop_NTPase"/>
</dbReference>
<accession>A0A7X6HDY8</accession>
<dbReference type="RefSeq" id="WP_168485773.1">
    <property type="nucleotide sequence ID" value="NZ_JAAZSQ010000005.1"/>
</dbReference>
<comment type="caution">
    <text evidence="2">The sequence shown here is derived from an EMBL/GenBank/DDBJ whole genome shotgun (WGS) entry which is preliminary data.</text>
</comment>
<dbReference type="Gene3D" id="3.40.50.300">
    <property type="entry name" value="P-loop containing nucleotide triphosphate hydrolases"/>
    <property type="match status" value="1"/>
</dbReference>
<keyword evidence="3" id="KW-1185">Reference proteome</keyword>
<dbReference type="SMART" id="SM00833">
    <property type="entry name" value="CobW_C"/>
    <property type="match status" value="1"/>
</dbReference>
<dbReference type="PANTHER" id="PTHR43603:SF1">
    <property type="entry name" value="ZINC-REGULATED GTPASE METALLOPROTEIN ACTIVATOR 1"/>
    <property type="match status" value="1"/>
</dbReference>
<protein>
    <submittedName>
        <fullName evidence="2">GTPase</fullName>
    </submittedName>
</protein>
<dbReference type="InterPro" id="IPR051927">
    <property type="entry name" value="Zn_Chap_cDPG_Synth"/>
</dbReference>
<sequence>MRLTVVSSIDSLTRGQVCRAVAADRSGAVVVLHDLQGNGVVIRRIYRDGSLAERTETPLEHGCLACTVRLDVVPTVRALLADGAGNVIVGLPPAVPSSAAVNALRKGIGSTLSVESVVLACDPGSVEDQIWDRHTLFESGFTAKPEDNRTPGEFLIGEFAFADTVLLADPELVPVDQDRQARGGQLVRELAPHAAVCGTDGYRPAGHDPAEAAARAVPGSVRIPAAESDSAFTTVVHRLERPLHPERFRHALPKLAEGCCWVRGRLWIASAPRCRIAVSGVGPRVWLENTGPWLADRDSGPAAGNPHSVDAALDWHPVFGDRGTVVAITGEDVDGAGTAALLAGCEVTDAEMATDPEAMSGPFEPSSTH</sequence>
<dbReference type="EMBL" id="JAAZSQ010000005">
    <property type="protein sequence ID" value="NKX54438.1"/>
    <property type="molecule type" value="Genomic_DNA"/>
</dbReference>
<evidence type="ECO:0000259" key="1">
    <source>
        <dbReference type="SMART" id="SM00833"/>
    </source>
</evidence>
<dbReference type="SUPFAM" id="SSF90002">
    <property type="entry name" value="Hypothetical protein YjiA, C-terminal domain"/>
    <property type="match status" value="1"/>
</dbReference>
<dbReference type="InterPro" id="IPR011629">
    <property type="entry name" value="CobW-like_C"/>
</dbReference>
<dbReference type="Pfam" id="PF07683">
    <property type="entry name" value="CobW_C"/>
    <property type="match status" value="1"/>
</dbReference>
<reference evidence="2 3" key="1">
    <citation type="submission" date="2020-04" db="EMBL/GenBank/DDBJ databases">
        <title>Arthrobacter sp. nov.</title>
        <authorList>
            <person name="Liu S."/>
        </authorList>
    </citation>
    <scope>NUCLEOTIDE SEQUENCE [LARGE SCALE GENOMIC DNA]</scope>
    <source>
        <strain evidence="2 3">E918</strain>
    </source>
</reference>
<proteinExistence type="predicted"/>
<organism evidence="2 3">
    <name type="scientific">Arthrobacter mobilis</name>
    <dbReference type="NCBI Taxonomy" id="2724944"/>
    <lineage>
        <taxon>Bacteria</taxon>
        <taxon>Bacillati</taxon>
        <taxon>Actinomycetota</taxon>
        <taxon>Actinomycetes</taxon>
        <taxon>Micrococcales</taxon>
        <taxon>Micrococcaceae</taxon>
        <taxon>Arthrobacter</taxon>
    </lineage>
</organism>